<evidence type="ECO:0000313" key="3">
    <source>
        <dbReference type="Proteomes" id="UP001341281"/>
    </source>
</evidence>
<name>A0AAQ3SKH3_PASNO</name>
<proteinExistence type="predicted"/>
<evidence type="ECO:0000256" key="1">
    <source>
        <dbReference type="SAM" id="MobiDB-lite"/>
    </source>
</evidence>
<dbReference type="AlphaFoldDB" id="A0AAQ3SKH3"/>
<dbReference type="Proteomes" id="UP001341281">
    <property type="component" value="Chromosome 01"/>
</dbReference>
<evidence type="ECO:0000313" key="2">
    <source>
        <dbReference type="EMBL" id="WVZ52173.1"/>
    </source>
</evidence>
<protein>
    <submittedName>
        <fullName evidence="2">Uncharacterized protein</fullName>
    </submittedName>
</protein>
<organism evidence="2 3">
    <name type="scientific">Paspalum notatum var. saurae</name>
    <dbReference type="NCBI Taxonomy" id="547442"/>
    <lineage>
        <taxon>Eukaryota</taxon>
        <taxon>Viridiplantae</taxon>
        <taxon>Streptophyta</taxon>
        <taxon>Embryophyta</taxon>
        <taxon>Tracheophyta</taxon>
        <taxon>Spermatophyta</taxon>
        <taxon>Magnoliopsida</taxon>
        <taxon>Liliopsida</taxon>
        <taxon>Poales</taxon>
        <taxon>Poaceae</taxon>
        <taxon>PACMAD clade</taxon>
        <taxon>Panicoideae</taxon>
        <taxon>Andropogonodae</taxon>
        <taxon>Paspaleae</taxon>
        <taxon>Paspalinae</taxon>
        <taxon>Paspalum</taxon>
    </lineage>
</organism>
<feature type="region of interest" description="Disordered" evidence="1">
    <location>
        <begin position="1"/>
        <end position="32"/>
    </location>
</feature>
<dbReference type="EMBL" id="CP144745">
    <property type="protein sequence ID" value="WVZ52173.1"/>
    <property type="molecule type" value="Genomic_DNA"/>
</dbReference>
<keyword evidence="3" id="KW-1185">Reference proteome</keyword>
<feature type="region of interest" description="Disordered" evidence="1">
    <location>
        <begin position="75"/>
        <end position="97"/>
    </location>
</feature>
<reference evidence="2 3" key="1">
    <citation type="submission" date="2024-02" db="EMBL/GenBank/DDBJ databases">
        <title>High-quality chromosome-scale genome assembly of Pensacola bahiagrass (Paspalum notatum Flugge var. saurae).</title>
        <authorList>
            <person name="Vega J.M."/>
            <person name="Podio M."/>
            <person name="Orjuela J."/>
            <person name="Siena L.A."/>
            <person name="Pessino S.C."/>
            <person name="Combes M.C."/>
            <person name="Mariac C."/>
            <person name="Albertini E."/>
            <person name="Pupilli F."/>
            <person name="Ortiz J.P.A."/>
            <person name="Leblanc O."/>
        </authorList>
    </citation>
    <scope>NUCLEOTIDE SEQUENCE [LARGE SCALE GENOMIC DNA]</scope>
    <source>
        <strain evidence="2">R1</strain>
        <tissue evidence="2">Leaf</tissue>
    </source>
</reference>
<gene>
    <name evidence="2" type="ORF">U9M48_003257</name>
</gene>
<sequence>MNFAADACQGISRARSAGSWTPRPASRRPPRATTAAIRLLSPFDPSVGPPPPPSLLVSSPHLPLSLGLALVVHGPLPRPERRSPAMPPPRSDRTPPSLMFTTGAILPFIPSRWILIQRTESTGDRLAPVKTPINHRSIRQFC</sequence>
<accession>A0AAQ3SKH3</accession>